<dbReference type="Proteomes" id="UP000265962">
    <property type="component" value="Unassembled WGS sequence"/>
</dbReference>
<dbReference type="GO" id="GO:0050661">
    <property type="term" value="F:NADP binding"/>
    <property type="evidence" value="ECO:0007669"/>
    <property type="project" value="TreeGrafter"/>
</dbReference>
<comment type="catalytic activity">
    <reaction evidence="13">
        <text>NAD(+) + NADPH + H(+)(in) = NADH + NADP(+) + H(+)(out)</text>
        <dbReference type="Rhea" id="RHEA:47992"/>
        <dbReference type="ChEBI" id="CHEBI:15378"/>
        <dbReference type="ChEBI" id="CHEBI:57540"/>
        <dbReference type="ChEBI" id="CHEBI:57783"/>
        <dbReference type="ChEBI" id="CHEBI:57945"/>
        <dbReference type="ChEBI" id="CHEBI:58349"/>
        <dbReference type="EC" id="7.1.1.1"/>
    </reaction>
</comment>
<dbReference type="EC" id="7.1.1.1" evidence="3"/>
<name>A0A375I2M2_9ACTN</name>
<keyword evidence="4" id="KW-1003">Cell membrane</keyword>
<evidence type="ECO:0000256" key="7">
    <source>
        <dbReference type="ARBA" id="ARBA00022741"/>
    </source>
</evidence>
<feature type="transmembrane region" description="Helical" evidence="14">
    <location>
        <begin position="432"/>
        <end position="451"/>
    </location>
</feature>
<evidence type="ECO:0000256" key="10">
    <source>
        <dbReference type="ARBA" id="ARBA00022989"/>
    </source>
</evidence>
<feature type="domain" description="Alanine dehydrogenase/pyridine nucleotide transhydrogenase N-terminal" evidence="16">
    <location>
        <begin position="8"/>
        <end position="141"/>
    </location>
</feature>
<dbReference type="EMBL" id="OMOH01000009">
    <property type="protein sequence ID" value="SPF69117.1"/>
    <property type="molecule type" value="Genomic_DNA"/>
</dbReference>
<dbReference type="Pfam" id="PF01262">
    <property type="entry name" value="AlaDh_PNT_C"/>
    <property type="match status" value="1"/>
</dbReference>
<dbReference type="PROSITE" id="PS00836">
    <property type="entry name" value="ALADH_PNT_1"/>
    <property type="match status" value="1"/>
</dbReference>
<dbReference type="PIRSF" id="PIRSF000203">
    <property type="entry name" value="NADP_transhydrogenase_alpha"/>
    <property type="match status" value="1"/>
</dbReference>
<dbReference type="NCBIfam" id="NF006942">
    <property type="entry name" value="PRK09424.1"/>
    <property type="match status" value="1"/>
</dbReference>
<keyword evidence="6 14" id="KW-0812">Transmembrane</keyword>
<evidence type="ECO:0000256" key="14">
    <source>
        <dbReference type="SAM" id="Phobius"/>
    </source>
</evidence>
<comment type="subcellular location">
    <subcellularLocation>
        <location evidence="2">Cell inner membrane</location>
        <topology evidence="2">Multi-pass membrane protein</topology>
    </subcellularLocation>
</comment>
<dbReference type="InterPro" id="IPR026255">
    <property type="entry name" value="NADP_transhyd_a"/>
</dbReference>
<evidence type="ECO:0000259" key="16">
    <source>
        <dbReference type="SMART" id="SM01003"/>
    </source>
</evidence>
<dbReference type="GO" id="GO:0016491">
    <property type="term" value="F:oxidoreductase activity"/>
    <property type="evidence" value="ECO:0007669"/>
    <property type="project" value="UniProtKB-KW"/>
</dbReference>
<gene>
    <name evidence="17" type="ORF">PROPJV5_2078</name>
</gene>
<feature type="transmembrane region" description="Helical" evidence="14">
    <location>
        <begin position="486"/>
        <end position="508"/>
    </location>
</feature>
<dbReference type="SUPFAM" id="SSF51735">
    <property type="entry name" value="NAD(P)-binding Rossmann-fold domains"/>
    <property type="match status" value="1"/>
</dbReference>
<evidence type="ECO:0000256" key="2">
    <source>
        <dbReference type="ARBA" id="ARBA00004429"/>
    </source>
</evidence>
<dbReference type="PANTHER" id="PTHR10160">
    <property type="entry name" value="NAD(P) TRANSHYDROGENASE"/>
    <property type="match status" value="1"/>
</dbReference>
<dbReference type="InterPro" id="IPR008142">
    <property type="entry name" value="AlaDH/PNT_CS1"/>
</dbReference>
<keyword evidence="5" id="KW-0997">Cell inner membrane</keyword>
<keyword evidence="18" id="KW-1185">Reference proteome</keyword>
<dbReference type="InterPro" id="IPR007886">
    <property type="entry name" value="AlaDH/PNT_N"/>
</dbReference>
<feature type="transmembrane region" description="Helical" evidence="14">
    <location>
        <begin position="407"/>
        <end position="426"/>
    </location>
</feature>
<keyword evidence="10 14" id="KW-1133">Transmembrane helix</keyword>
<dbReference type="GO" id="GO:0006740">
    <property type="term" value="P:NADPH regeneration"/>
    <property type="evidence" value="ECO:0007669"/>
    <property type="project" value="TreeGrafter"/>
</dbReference>
<dbReference type="Pfam" id="PF05222">
    <property type="entry name" value="AlaDh_PNT_N"/>
    <property type="match status" value="1"/>
</dbReference>
<evidence type="ECO:0000256" key="13">
    <source>
        <dbReference type="ARBA" id="ARBA00048202"/>
    </source>
</evidence>
<evidence type="ECO:0000313" key="18">
    <source>
        <dbReference type="Proteomes" id="UP000265962"/>
    </source>
</evidence>
<feature type="transmembrane region" description="Helical" evidence="14">
    <location>
        <begin position="463"/>
        <end position="480"/>
    </location>
</feature>
<evidence type="ECO:0000256" key="6">
    <source>
        <dbReference type="ARBA" id="ARBA00022692"/>
    </source>
</evidence>
<evidence type="ECO:0000256" key="4">
    <source>
        <dbReference type="ARBA" id="ARBA00022475"/>
    </source>
</evidence>
<keyword evidence="7" id="KW-0547">Nucleotide-binding</keyword>
<evidence type="ECO:0000256" key="11">
    <source>
        <dbReference type="ARBA" id="ARBA00023027"/>
    </source>
</evidence>
<dbReference type="GO" id="GO:0008750">
    <property type="term" value="F:proton-translocating NAD(P)+ transhydrogenase activity"/>
    <property type="evidence" value="ECO:0007669"/>
    <property type="project" value="UniProtKB-EC"/>
</dbReference>
<dbReference type="NCBIfam" id="TIGR00561">
    <property type="entry name" value="pntA"/>
    <property type="match status" value="1"/>
</dbReference>
<evidence type="ECO:0000256" key="5">
    <source>
        <dbReference type="ARBA" id="ARBA00022519"/>
    </source>
</evidence>
<keyword evidence="11" id="KW-0520">NAD</keyword>
<evidence type="ECO:0000256" key="3">
    <source>
        <dbReference type="ARBA" id="ARBA00012943"/>
    </source>
</evidence>
<dbReference type="InterPro" id="IPR024605">
    <property type="entry name" value="NADP_transhyd_a_C"/>
</dbReference>
<dbReference type="PANTHER" id="PTHR10160:SF19">
    <property type="entry name" value="PROTON-TRANSLOCATING NAD(P)(+) TRANSHYDROGENASE"/>
    <property type="match status" value="1"/>
</dbReference>
<sequence length="521" mass="54697">MVKAMRIGIPRESLPGEQRVAATPRTVPQLIKLGYSVVVEQGAGERASYPDDDYAAAGADLADTSTVWGSDIVMAVNEPSVEELGMMRPGSILITFLHPRANPGLVEALQKAGVTGMSMDMVPRISRAQAMDALSSTASIGGYRAVVEAAYAYGKTFAGQVTAAGKTAPAKVLVVGTGVAGLAAVGAAKSMGAEVFATDVRPETAEQVESMGGTFLHVRSAAGDQGVSADGYAKETSDDYNKRAAELYAEQCQKVDIIILTAAIPGKPSPKLITADMVASMKPGSVIVDMAALGGGNCVLTHPGEEYTTDDGIHIIGYTDMASRLPTQSSQMYAMNMVNLAKLATPGKDGQFVIDFDDEVLRNMTVTRDGEITFPPPPIQVSAAPTAPAAKAAAAPEPEKPKKERPWWFLLLVVGLLSVALIALLTFAPGSFVSLFGTFALACVVGYYVVWNVSHALHTPLMSVTNAISGIIIVGALMQLPKDNMAITIIAALGVLIASINIFGGFSVTRRMLNMFRKGDR</sequence>
<accession>A0A375I2M2</accession>
<dbReference type="Gene3D" id="3.40.50.720">
    <property type="entry name" value="NAD(P)-binding Rossmann-like Domain"/>
    <property type="match status" value="2"/>
</dbReference>
<keyword evidence="12 14" id="KW-0472">Membrane</keyword>
<keyword evidence="17" id="KW-0560">Oxidoreductase</keyword>
<dbReference type="Pfam" id="PF12769">
    <property type="entry name" value="PNTB_4TM"/>
    <property type="match status" value="1"/>
</dbReference>
<evidence type="ECO:0000256" key="9">
    <source>
        <dbReference type="ARBA" id="ARBA00022967"/>
    </source>
</evidence>
<feature type="domain" description="Alanine dehydrogenase/pyridine nucleotide transhydrogenase NAD(H)-binding" evidence="15">
    <location>
        <begin position="150"/>
        <end position="317"/>
    </location>
</feature>
<dbReference type="InterPro" id="IPR007698">
    <property type="entry name" value="AlaDH/PNT_NAD(H)-bd"/>
</dbReference>
<dbReference type="GO" id="GO:0005886">
    <property type="term" value="C:plasma membrane"/>
    <property type="evidence" value="ECO:0007669"/>
    <property type="project" value="UniProtKB-SubCell"/>
</dbReference>
<keyword evidence="9" id="KW-1278">Translocase</keyword>
<dbReference type="SMART" id="SM01002">
    <property type="entry name" value="AlaDh_PNT_C"/>
    <property type="match status" value="1"/>
</dbReference>
<comment type="function">
    <text evidence="1">The transhydrogenation between NADH and NADP is coupled to respiration and ATP hydrolysis and functions as a proton pump across the membrane.</text>
</comment>
<evidence type="ECO:0000256" key="1">
    <source>
        <dbReference type="ARBA" id="ARBA00003943"/>
    </source>
</evidence>
<dbReference type="SUPFAM" id="SSF52283">
    <property type="entry name" value="Formate/glycerate dehydrogenase catalytic domain-like"/>
    <property type="match status" value="1"/>
</dbReference>
<evidence type="ECO:0000259" key="15">
    <source>
        <dbReference type="SMART" id="SM01002"/>
    </source>
</evidence>
<dbReference type="InterPro" id="IPR036291">
    <property type="entry name" value="NAD(P)-bd_dom_sf"/>
</dbReference>
<evidence type="ECO:0000256" key="12">
    <source>
        <dbReference type="ARBA" id="ARBA00023136"/>
    </source>
</evidence>
<dbReference type="SMART" id="SM01003">
    <property type="entry name" value="AlaDh_PNT_N"/>
    <property type="match status" value="1"/>
</dbReference>
<organism evidence="17 18">
    <name type="scientific">Propionibacterium ruminifibrarum</name>
    <dbReference type="NCBI Taxonomy" id="1962131"/>
    <lineage>
        <taxon>Bacteria</taxon>
        <taxon>Bacillati</taxon>
        <taxon>Actinomycetota</taxon>
        <taxon>Actinomycetes</taxon>
        <taxon>Propionibacteriales</taxon>
        <taxon>Propionibacteriaceae</taxon>
        <taxon>Propionibacterium</taxon>
    </lineage>
</organism>
<keyword evidence="8" id="KW-0521">NADP</keyword>
<dbReference type="CDD" id="cd05304">
    <property type="entry name" value="Rubrum_tdh"/>
    <property type="match status" value="1"/>
</dbReference>
<dbReference type="AlphaFoldDB" id="A0A375I2M2"/>
<proteinExistence type="predicted"/>
<protein>
    <recommendedName>
        <fullName evidence="3">proton-translocating NAD(P)(+) transhydrogenase</fullName>
        <ecNumber evidence="3">7.1.1.1</ecNumber>
    </recommendedName>
</protein>
<evidence type="ECO:0000256" key="8">
    <source>
        <dbReference type="ARBA" id="ARBA00022857"/>
    </source>
</evidence>
<evidence type="ECO:0000313" key="17">
    <source>
        <dbReference type="EMBL" id="SPF69117.1"/>
    </source>
</evidence>
<reference evidence="18" key="1">
    <citation type="submission" date="2018-02" db="EMBL/GenBank/DDBJ databases">
        <authorList>
            <person name="Hornung B."/>
        </authorList>
    </citation>
    <scope>NUCLEOTIDE SEQUENCE [LARGE SCALE GENOMIC DNA]</scope>
</reference>